<dbReference type="InterPro" id="IPR007541">
    <property type="entry name" value="Uncharacterised_BSP"/>
</dbReference>
<dbReference type="Proteomes" id="UP001632038">
    <property type="component" value="Unassembled WGS sequence"/>
</dbReference>
<accession>A0ABD3BV28</accession>
<dbReference type="EMBL" id="JAVIJP010000066">
    <property type="protein sequence ID" value="KAL3621107.1"/>
    <property type="molecule type" value="Genomic_DNA"/>
</dbReference>
<evidence type="ECO:0000313" key="2">
    <source>
        <dbReference type="EMBL" id="KAL3621107.1"/>
    </source>
</evidence>
<evidence type="ECO:0000313" key="3">
    <source>
        <dbReference type="EMBL" id="KAL3621117.1"/>
    </source>
</evidence>
<evidence type="ECO:0000256" key="1">
    <source>
        <dbReference type="SAM" id="SignalP"/>
    </source>
</evidence>
<feature type="chain" id="PRO_5044724665" evidence="1">
    <location>
        <begin position="22"/>
        <end position="227"/>
    </location>
</feature>
<dbReference type="PANTHER" id="PTHR33321">
    <property type="match status" value="1"/>
</dbReference>
<feature type="signal peptide" evidence="1">
    <location>
        <begin position="1"/>
        <end position="21"/>
    </location>
</feature>
<evidence type="ECO:0000313" key="4">
    <source>
        <dbReference type="Proteomes" id="UP001632038"/>
    </source>
</evidence>
<name>A0ABD3BV28_9LAMI</name>
<reference evidence="3" key="2">
    <citation type="submission" date="2024-11" db="EMBL/GenBank/DDBJ databases">
        <authorList>
            <person name="Burger M."/>
            <person name="Chory J."/>
        </authorList>
    </citation>
    <scope>NUCLEOTIDE SEQUENCE</scope>
    <source>
        <strain evidence="3">Tecolote</strain>
        <tissue evidence="3">Flower</tissue>
    </source>
</reference>
<gene>
    <name evidence="2" type="ORF">CASFOL_036019</name>
    <name evidence="3" type="ORF">CASFOL_036029</name>
</gene>
<dbReference type="EMBL" id="JAVIJP010000066">
    <property type="protein sequence ID" value="KAL3621117.1"/>
    <property type="molecule type" value="Genomic_DNA"/>
</dbReference>
<dbReference type="Pfam" id="PF04450">
    <property type="entry name" value="BSP"/>
    <property type="match status" value="1"/>
</dbReference>
<protein>
    <submittedName>
        <fullName evidence="3">Uncharacterized protein</fullName>
    </submittedName>
</protein>
<organism evidence="3 4">
    <name type="scientific">Castilleja foliolosa</name>
    <dbReference type="NCBI Taxonomy" id="1961234"/>
    <lineage>
        <taxon>Eukaryota</taxon>
        <taxon>Viridiplantae</taxon>
        <taxon>Streptophyta</taxon>
        <taxon>Embryophyta</taxon>
        <taxon>Tracheophyta</taxon>
        <taxon>Spermatophyta</taxon>
        <taxon>Magnoliopsida</taxon>
        <taxon>eudicotyledons</taxon>
        <taxon>Gunneridae</taxon>
        <taxon>Pentapetalae</taxon>
        <taxon>asterids</taxon>
        <taxon>lamiids</taxon>
        <taxon>Lamiales</taxon>
        <taxon>Orobanchaceae</taxon>
        <taxon>Pedicularideae</taxon>
        <taxon>Castillejinae</taxon>
        <taxon>Castilleja</taxon>
    </lineage>
</organism>
<keyword evidence="4" id="KW-1185">Reference proteome</keyword>
<keyword evidence="1" id="KW-0732">Signal</keyword>
<comment type="caution">
    <text evidence="3">The sequence shown here is derived from an EMBL/GenBank/DDBJ whole genome shotgun (WGS) entry which is preliminary data.</text>
</comment>
<dbReference type="AlphaFoldDB" id="A0ABD3BV28"/>
<sequence length="227" mass="26493">MNTHLQVIFLIFLLPFISSSATKYQVINEALNYTGGARFESVIGSRYALQIMQTINFFIFDIFQQYSYSDRKNVEIVKLFIQQFNGGEGYIYGEYIHVSAIYLEGYQGDLKWEFTSLIHHEMAHIFQWDGEGKAPVGLVEGVADYMILKSSYYPSGYAKRGQGDRWDQGYDFTARFLEYCDMLRPGFVAELNKMMRFDYSESYFKVLLGKSVNQLWADYKAMYPYHS</sequence>
<proteinExistence type="predicted"/>
<dbReference type="PANTHER" id="PTHR33321:SF15">
    <property type="entry name" value="PLANT BASIC SECRETORY PROTEIN (BSP) FAMILY PROTEIN"/>
    <property type="match status" value="1"/>
</dbReference>
<reference evidence="2 4" key="1">
    <citation type="journal article" date="2024" name="IScience">
        <title>Strigolactones Initiate the Formation of Haustorium-like Structures in Castilleja.</title>
        <authorList>
            <person name="Buerger M."/>
            <person name="Peterson D."/>
            <person name="Chory J."/>
        </authorList>
    </citation>
    <scope>NUCLEOTIDE SEQUENCE [LARGE SCALE GENOMIC DNA]</scope>
    <source>
        <strain evidence="2">Tecolote</strain>
        <tissue evidence="2">Flower</tissue>
    </source>
</reference>